<evidence type="ECO:0000313" key="3">
    <source>
        <dbReference type="EMBL" id="AYB44523.1"/>
    </source>
</evidence>
<evidence type="ECO:0000256" key="1">
    <source>
        <dbReference type="SAM" id="Coils"/>
    </source>
</evidence>
<dbReference type="AlphaFoldDB" id="A0A385TLI7"/>
<keyword evidence="1" id="KW-0175">Coiled coil</keyword>
<organism evidence="3 4">
    <name type="scientific">Paenibacillus lautus</name>
    <name type="common">Bacillus lautus</name>
    <dbReference type="NCBI Taxonomy" id="1401"/>
    <lineage>
        <taxon>Bacteria</taxon>
        <taxon>Bacillati</taxon>
        <taxon>Bacillota</taxon>
        <taxon>Bacilli</taxon>
        <taxon>Bacillales</taxon>
        <taxon>Paenibacillaceae</taxon>
        <taxon>Paenibacillus</taxon>
    </lineage>
</organism>
<sequence>MDLVEIFMIVISIVVSIIVIRYAINSSKIIIRMDAMLQEMRMLRKDMNELKENKHIVDKRV</sequence>
<name>A0A385TLI7_PAELA</name>
<evidence type="ECO:0000313" key="4">
    <source>
        <dbReference type="Proteomes" id="UP000266552"/>
    </source>
</evidence>
<keyword evidence="2" id="KW-0472">Membrane</keyword>
<feature type="transmembrane region" description="Helical" evidence="2">
    <location>
        <begin position="6"/>
        <end position="24"/>
    </location>
</feature>
<dbReference type="Proteomes" id="UP000266552">
    <property type="component" value="Chromosome"/>
</dbReference>
<feature type="coiled-coil region" evidence="1">
    <location>
        <begin position="33"/>
        <end position="60"/>
    </location>
</feature>
<keyword evidence="2" id="KW-1133">Transmembrane helix</keyword>
<gene>
    <name evidence="3" type="ORF">D5F53_15130</name>
</gene>
<dbReference type="EMBL" id="CP032412">
    <property type="protein sequence ID" value="AYB44523.1"/>
    <property type="molecule type" value="Genomic_DNA"/>
</dbReference>
<dbReference type="KEGG" id="plw:D5F53_15130"/>
<evidence type="ECO:0000256" key="2">
    <source>
        <dbReference type="SAM" id="Phobius"/>
    </source>
</evidence>
<accession>A0A385TLI7</accession>
<proteinExistence type="predicted"/>
<evidence type="ECO:0008006" key="5">
    <source>
        <dbReference type="Google" id="ProtNLM"/>
    </source>
</evidence>
<reference evidence="3 4" key="1">
    <citation type="submission" date="2018-09" db="EMBL/GenBank/DDBJ databases">
        <title>Genome Sequence of Paenibacillus lautus Strain E7593-69, Azo Dye-Degrading Bacteria, Isolated from Commercial Tattoo Inks.</title>
        <authorList>
            <person name="Nho S.W."/>
            <person name="Kim S.-J."/>
            <person name="Kweon O."/>
            <person name="Cerniglia C.E."/>
        </authorList>
    </citation>
    <scope>NUCLEOTIDE SEQUENCE [LARGE SCALE GENOMIC DNA]</scope>
    <source>
        <strain evidence="3 4">E7593-69</strain>
    </source>
</reference>
<keyword evidence="4" id="KW-1185">Reference proteome</keyword>
<protein>
    <recommendedName>
        <fullName evidence="5">DUF4083 domain-containing protein</fullName>
    </recommendedName>
</protein>
<keyword evidence="2" id="KW-0812">Transmembrane</keyword>